<dbReference type="Pfam" id="PF03747">
    <property type="entry name" value="ADP_ribosyl_GH"/>
    <property type="match status" value="1"/>
</dbReference>
<gene>
    <name evidence="2" type="ORF">DES51_10771</name>
</gene>
<dbReference type="Gene3D" id="1.10.4080.10">
    <property type="entry name" value="ADP-ribosylation/Crystallin J1"/>
    <property type="match status" value="1"/>
</dbReference>
<dbReference type="EMBL" id="QJKH01000007">
    <property type="protein sequence ID" value="PXX78530.1"/>
    <property type="molecule type" value="Genomic_DNA"/>
</dbReference>
<organism evidence="2 3">
    <name type="scientific">Dielma fastidiosa</name>
    <dbReference type="NCBI Taxonomy" id="1034346"/>
    <lineage>
        <taxon>Bacteria</taxon>
        <taxon>Bacillati</taxon>
        <taxon>Bacillota</taxon>
        <taxon>Erysipelotrichia</taxon>
        <taxon>Erysipelotrichales</taxon>
        <taxon>Erysipelotrichaceae</taxon>
        <taxon>Dielma</taxon>
    </lineage>
</organism>
<evidence type="ECO:0000313" key="2">
    <source>
        <dbReference type="EMBL" id="PXX78530.1"/>
    </source>
</evidence>
<dbReference type="STRING" id="1034346.GCA_000313565_02982"/>
<sequence>MDFEAYYRKTYAAWLGKIIGIRLGAPVENWTHKQIMETYGKLDHYPVDYGVFAADDDSNGPLFFVRSLDYNPNKSISSEEMGNYVLNILSEGHGFFWWGGDGIATEHTAYLRLKEGMKAPLSGAWQTNGKVMAEQIGGQIFSDCWGYVSMGDAQLAADLAEKMASVTHDLDGIEGGRFVAACIALAYTHDTCEQIIEEALRFIKPDSHYAKLVREITAIYKAGKTADECLKYIQEVHGYDQYEGVCHILPNTAIMIMAMLYGENDFSKTMTMLCTAGWDTDCTCGNVGSIMGALAGIEGIDAKWITPINDLILSSSLLGSENIDTISHTALRFAAYGAKLHQIEIPEKYQAELDSSRQLFRFYLPYGTHAFKSESTRYFESQCIVDGSALKCVLNNAFPNTVGKVLQKSYYRSCDIYDARYQPSFSPKVYPGETIRFTLSNPQELPLSVSVYALGRKQKTQSAFVPLVKERKDYTFRIEPSDDLILEYGLELRVKERILHSSFLIHEAAVDRNFDVLIDFKNEVNEDYGLDYGELRFIEVSQCTTLRNRAKIDNGSLVVADDFVLFGDALGSIGKMELELELHGTVQICYDVQGWMHYQAIELKADTMNLIEKDNVEKTVSAKKLKKDTNDCKFLLKLDRNNGLIIVDGESHRVAMKAVTGSGCAGLYVPAGSSCIIHSCQLVSTNSQ</sequence>
<protein>
    <submittedName>
        <fullName evidence="2">ADP-ribosylglycohydrolase</fullName>
    </submittedName>
</protein>
<dbReference type="SUPFAM" id="SSF101478">
    <property type="entry name" value="ADP-ribosylglycohydrolase"/>
    <property type="match status" value="1"/>
</dbReference>
<dbReference type="InterPro" id="IPR036705">
    <property type="entry name" value="Ribosyl_crysJ1_sf"/>
</dbReference>
<dbReference type="OrthoDB" id="9761704at2"/>
<accession>A0A318KLY5</accession>
<proteinExistence type="predicted"/>
<reference evidence="2 3" key="1">
    <citation type="submission" date="2018-05" db="EMBL/GenBank/DDBJ databases">
        <title>Genomic Encyclopedia of Type Strains, Phase IV (KMG-IV): sequencing the most valuable type-strain genomes for metagenomic binning, comparative biology and taxonomic classification.</title>
        <authorList>
            <person name="Goeker M."/>
        </authorList>
    </citation>
    <scope>NUCLEOTIDE SEQUENCE [LARGE SCALE GENOMIC DNA]</scope>
    <source>
        <strain evidence="2 3">JC118</strain>
    </source>
</reference>
<dbReference type="Proteomes" id="UP000247612">
    <property type="component" value="Unassembled WGS sequence"/>
</dbReference>
<dbReference type="GO" id="GO:0046872">
    <property type="term" value="F:metal ion binding"/>
    <property type="evidence" value="ECO:0007669"/>
    <property type="project" value="UniProtKB-KW"/>
</dbReference>
<keyword evidence="1" id="KW-0460">Magnesium</keyword>
<keyword evidence="2" id="KW-0378">Hydrolase</keyword>
<evidence type="ECO:0000313" key="3">
    <source>
        <dbReference type="Proteomes" id="UP000247612"/>
    </source>
</evidence>
<dbReference type="GO" id="GO:0016787">
    <property type="term" value="F:hydrolase activity"/>
    <property type="evidence" value="ECO:0007669"/>
    <property type="project" value="UniProtKB-KW"/>
</dbReference>
<keyword evidence="3" id="KW-1185">Reference proteome</keyword>
<dbReference type="InterPro" id="IPR005502">
    <property type="entry name" value="Ribosyl_crysJ1"/>
</dbReference>
<name>A0A318KLY5_9FIRM</name>
<comment type="cofactor">
    <cofactor evidence="1">
        <name>Mg(2+)</name>
        <dbReference type="ChEBI" id="CHEBI:18420"/>
    </cofactor>
    <text evidence="1">Binds 2 magnesium ions per subunit.</text>
</comment>
<dbReference type="AlphaFoldDB" id="A0A318KLY5"/>
<evidence type="ECO:0000256" key="1">
    <source>
        <dbReference type="PIRSR" id="PIRSR605502-1"/>
    </source>
</evidence>
<feature type="binding site" evidence="1">
    <location>
        <position position="57"/>
    </location>
    <ligand>
        <name>Mg(2+)</name>
        <dbReference type="ChEBI" id="CHEBI:18420"/>
        <label>1</label>
    </ligand>
</feature>
<keyword evidence="1" id="KW-0479">Metal-binding</keyword>
<feature type="binding site" evidence="1">
    <location>
        <position position="56"/>
    </location>
    <ligand>
        <name>Mg(2+)</name>
        <dbReference type="ChEBI" id="CHEBI:18420"/>
        <label>1</label>
    </ligand>
</feature>
<comment type="caution">
    <text evidence="2">The sequence shown here is derived from an EMBL/GenBank/DDBJ whole genome shotgun (WGS) entry which is preliminary data.</text>
</comment>
<dbReference type="RefSeq" id="WP_022939258.1">
    <property type="nucleotide sequence ID" value="NZ_CABKRQ010000008.1"/>
</dbReference>
<feature type="binding site" evidence="1">
    <location>
        <position position="279"/>
    </location>
    <ligand>
        <name>Mg(2+)</name>
        <dbReference type="ChEBI" id="CHEBI:18420"/>
        <label>1</label>
    </ligand>
</feature>
<feature type="binding site" evidence="1">
    <location>
        <position position="281"/>
    </location>
    <ligand>
        <name>Mg(2+)</name>
        <dbReference type="ChEBI" id="CHEBI:18420"/>
        <label>1</label>
    </ligand>
</feature>